<feature type="transmembrane region" description="Helical" evidence="1">
    <location>
        <begin position="20"/>
        <end position="42"/>
    </location>
</feature>
<gene>
    <name evidence="2" type="ORF">HOLDEFILI_03659</name>
</gene>
<evidence type="ECO:0000256" key="1">
    <source>
        <dbReference type="SAM" id="Phobius"/>
    </source>
</evidence>
<reference evidence="2 3" key="2">
    <citation type="submission" date="2009-02" db="EMBL/GenBank/DDBJ databases">
        <title>Draft genome sequence of Holdemania filiformis DSM 12042.</title>
        <authorList>
            <person name="Sudarsanam P."/>
            <person name="Ley R."/>
            <person name="Guruge J."/>
            <person name="Turnbaugh P.J."/>
            <person name="Mahowald M."/>
            <person name="Liep D."/>
            <person name="Gordon J."/>
        </authorList>
    </citation>
    <scope>NUCLEOTIDE SEQUENCE [LARGE SCALE GENOMIC DNA]</scope>
    <source>
        <strain evidence="2 3">DSM 12042</strain>
    </source>
</reference>
<comment type="caution">
    <text evidence="2">The sequence shown here is derived from an EMBL/GenBank/DDBJ whole genome shotgun (WGS) entry which is preliminary data.</text>
</comment>
<organism evidence="2 3">
    <name type="scientific">Holdemania filiformis DSM 12042</name>
    <dbReference type="NCBI Taxonomy" id="545696"/>
    <lineage>
        <taxon>Bacteria</taxon>
        <taxon>Bacillati</taxon>
        <taxon>Bacillota</taxon>
        <taxon>Erysipelotrichia</taxon>
        <taxon>Erysipelotrichales</taxon>
        <taxon>Erysipelotrichaceae</taxon>
        <taxon>Holdemania</taxon>
    </lineage>
</organism>
<sequence>MECRRNVTPTKTYLFFVSDIILYRHGSSVSIKVFNLFLASLLNAFQTTRKQKHDNSKALK</sequence>
<evidence type="ECO:0000313" key="3">
    <source>
        <dbReference type="Proteomes" id="UP000005950"/>
    </source>
</evidence>
<keyword evidence="1" id="KW-0472">Membrane</keyword>
<proteinExistence type="predicted"/>
<evidence type="ECO:0000313" key="2">
    <source>
        <dbReference type="EMBL" id="EEF66192.1"/>
    </source>
</evidence>
<reference evidence="2 3" key="1">
    <citation type="submission" date="2008-12" db="EMBL/GenBank/DDBJ databases">
        <authorList>
            <person name="Fulton L."/>
            <person name="Clifton S."/>
            <person name="Fulton B."/>
            <person name="Xu J."/>
            <person name="Minx P."/>
            <person name="Pepin K.H."/>
            <person name="Johnson M."/>
            <person name="Bhonagiri V."/>
            <person name="Nash W.E."/>
            <person name="Mardis E.R."/>
            <person name="Wilson R.K."/>
        </authorList>
    </citation>
    <scope>NUCLEOTIDE SEQUENCE [LARGE SCALE GENOMIC DNA]</scope>
    <source>
        <strain evidence="2 3">DSM 12042</strain>
    </source>
</reference>
<name>B9YCU8_9FIRM</name>
<accession>B9YCU8</accession>
<dbReference type="AlphaFoldDB" id="B9YCU8"/>
<dbReference type="EMBL" id="ACCF01000231">
    <property type="protein sequence ID" value="EEF66192.1"/>
    <property type="molecule type" value="Genomic_DNA"/>
</dbReference>
<keyword evidence="1" id="KW-0812">Transmembrane</keyword>
<keyword evidence="1" id="KW-1133">Transmembrane helix</keyword>
<dbReference type="HOGENOM" id="CLU_2935248_0_0_9"/>
<dbReference type="Proteomes" id="UP000005950">
    <property type="component" value="Unassembled WGS sequence"/>
</dbReference>
<protein>
    <submittedName>
        <fullName evidence="2">Uncharacterized protein</fullName>
    </submittedName>
</protein>